<evidence type="ECO:0000256" key="12">
    <source>
        <dbReference type="ARBA" id="ARBA00023136"/>
    </source>
</evidence>
<evidence type="ECO:0000256" key="4">
    <source>
        <dbReference type="ARBA" id="ARBA00022475"/>
    </source>
</evidence>
<evidence type="ECO:0000256" key="3">
    <source>
        <dbReference type="ARBA" id="ARBA00022448"/>
    </source>
</evidence>
<feature type="transmembrane region" description="Helical" evidence="13">
    <location>
        <begin position="190"/>
        <end position="212"/>
    </location>
</feature>
<feature type="domain" description="MotA/TolQ/ExbB proton channel" evidence="14">
    <location>
        <begin position="130"/>
        <end position="216"/>
    </location>
</feature>
<comment type="subcellular location">
    <subcellularLocation>
        <location evidence="1">Cell inner membrane</location>
        <topology evidence="1">Multi-pass membrane protein</topology>
    </subcellularLocation>
</comment>
<accession>A0A3B0ZL54</accession>
<name>A0A3B0ZL54_9ZZZZ</name>
<dbReference type="InterPro" id="IPR047055">
    <property type="entry name" value="MotA-like"/>
</dbReference>
<dbReference type="PANTHER" id="PTHR30433">
    <property type="entry name" value="CHEMOTAXIS PROTEIN MOTA"/>
    <property type="match status" value="1"/>
</dbReference>
<dbReference type="InterPro" id="IPR046786">
    <property type="entry name" value="MotA_N"/>
</dbReference>
<dbReference type="PROSITE" id="PS01307">
    <property type="entry name" value="MOTA"/>
    <property type="match status" value="1"/>
</dbReference>
<keyword evidence="16" id="KW-0282">Flagellum</keyword>
<keyword evidence="8" id="KW-0283">Flagellar rotation</keyword>
<keyword evidence="9" id="KW-0375">Hydrogen ion transport</keyword>
<dbReference type="GO" id="GO:0005886">
    <property type="term" value="C:plasma membrane"/>
    <property type="evidence" value="ECO:0007669"/>
    <property type="project" value="UniProtKB-SubCell"/>
</dbReference>
<dbReference type="AlphaFoldDB" id="A0A3B0ZL54"/>
<sequence length="276" mass="29754">MVTGMVLGGYLMAHGILIALWQPAELVIIFGGALGAFIVGNPPKVLKATPKEVLKAFKGSTYSKAVYLDLLGLMFELFSKSRKEGLMALEADIEEPEESEIFNKYPKISADHHVVEFICDYIRLMVGGTMNPFELENLMDIELETHHHEAHMPSAAMANLADSLPAFGIVAAVMGVVITMGSLGGPVEEIGAHVAAALVGTFLGILLGYGFFGPLAQAMGDVCEDEGKFYQCIKVCILATLNGYNPQVAIEFGRKSLLPSVRPGFLELEEFVKGSK</sequence>
<dbReference type="NCBIfam" id="TIGR03818">
    <property type="entry name" value="MotA1"/>
    <property type="match status" value="1"/>
</dbReference>
<evidence type="ECO:0000256" key="10">
    <source>
        <dbReference type="ARBA" id="ARBA00022989"/>
    </source>
</evidence>
<evidence type="ECO:0000256" key="13">
    <source>
        <dbReference type="SAM" id="Phobius"/>
    </source>
</evidence>
<dbReference type="InterPro" id="IPR002898">
    <property type="entry name" value="MotA_ExbB_proton_chnl"/>
</dbReference>
<keyword evidence="6" id="KW-0997">Cell inner membrane</keyword>
<dbReference type="InterPro" id="IPR022522">
    <property type="entry name" value="Flagellar_motor_stator_MotA"/>
</dbReference>
<dbReference type="Pfam" id="PF20560">
    <property type="entry name" value="MotA_N"/>
    <property type="match status" value="1"/>
</dbReference>
<dbReference type="PANTHER" id="PTHR30433:SF4">
    <property type="entry name" value="MOTILITY PROTEIN A"/>
    <property type="match status" value="1"/>
</dbReference>
<keyword evidence="16" id="KW-0966">Cell projection</keyword>
<dbReference type="EMBL" id="UOFP01000245">
    <property type="protein sequence ID" value="VAW88973.1"/>
    <property type="molecule type" value="Genomic_DNA"/>
</dbReference>
<dbReference type="InterPro" id="IPR000540">
    <property type="entry name" value="Flag_MotA_CS"/>
</dbReference>
<evidence type="ECO:0000256" key="1">
    <source>
        <dbReference type="ARBA" id="ARBA00004429"/>
    </source>
</evidence>
<evidence type="ECO:0000256" key="2">
    <source>
        <dbReference type="ARBA" id="ARBA00008038"/>
    </source>
</evidence>
<dbReference type="GO" id="GO:0006935">
    <property type="term" value="P:chemotaxis"/>
    <property type="evidence" value="ECO:0007669"/>
    <property type="project" value="UniProtKB-KW"/>
</dbReference>
<feature type="transmembrane region" description="Helical" evidence="13">
    <location>
        <begin position="164"/>
        <end position="184"/>
    </location>
</feature>
<keyword evidence="3" id="KW-0813">Transport</keyword>
<keyword evidence="5" id="KW-0145">Chemotaxis</keyword>
<keyword evidence="4" id="KW-1003">Cell membrane</keyword>
<protein>
    <submittedName>
        <fullName evidence="16">Flagellar motor rotation protein MotA</fullName>
    </submittedName>
</protein>
<keyword evidence="10 13" id="KW-1133">Transmembrane helix</keyword>
<evidence type="ECO:0000313" key="16">
    <source>
        <dbReference type="EMBL" id="VAW88973.1"/>
    </source>
</evidence>
<evidence type="ECO:0000256" key="9">
    <source>
        <dbReference type="ARBA" id="ARBA00022781"/>
    </source>
</evidence>
<feature type="transmembrane region" description="Helical" evidence="13">
    <location>
        <begin position="12"/>
        <end position="39"/>
    </location>
</feature>
<feature type="domain" description="Motility protein A N-terminal" evidence="15">
    <location>
        <begin position="1"/>
        <end position="85"/>
    </location>
</feature>
<evidence type="ECO:0000256" key="8">
    <source>
        <dbReference type="ARBA" id="ARBA00022779"/>
    </source>
</evidence>
<keyword evidence="11" id="KW-0406">Ion transport</keyword>
<keyword evidence="16" id="KW-0969">Cilium</keyword>
<keyword evidence="7 13" id="KW-0812">Transmembrane</keyword>
<evidence type="ECO:0000259" key="15">
    <source>
        <dbReference type="Pfam" id="PF20560"/>
    </source>
</evidence>
<gene>
    <name evidence="16" type="ORF">MNBD_GAMMA18-2173</name>
</gene>
<evidence type="ECO:0000259" key="14">
    <source>
        <dbReference type="Pfam" id="PF01618"/>
    </source>
</evidence>
<evidence type="ECO:0000256" key="11">
    <source>
        <dbReference type="ARBA" id="ARBA00023065"/>
    </source>
</evidence>
<evidence type="ECO:0000256" key="5">
    <source>
        <dbReference type="ARBA" id="ARBA00022500"/>
    </source>
</evidence>
<comment type="similarity">
    <text evidence="2">Belongs to the MotA family.</text>
</comment>
<organism evidence="16">
    <name type="scientific">hydrothermal vent metagenome</name>
    <dbReference type="NCBI Taxonomy" id="652676"/>
    <lineage>
        <taxon>unclassified sequences</taxon>
        <taxon>metagenomes</taxon>
        <taxon>ecological metagenomes</taxon>
    </lineage>
</organism>
<evidence type="ECO:0000256" key="7">
    <source>
        <dbReference type="ARBA" id="ARBA00022692"/>
    </source>
</evidence>
<dbReference type="Pfam" id="PF01618">
    <property type="entry name" value="MotA_ExbB"/>
    <property type="match status" value="1"/>
</dbReference>
<dbReference type="GO" id="GO:0071978">
    <property type="term" value="P:bacterial-type flagellum-dependent swarming motility"/>
    <property type="evidence" value="ECO:0007669"/>
    <property type="project" value="InterPro"/>
</dbReference>
<reference evidence="16" key="1">
    <citation type="submission" date="2018-06" db="EMBL/GenBank/DDBJ databases">
        <authorList>
            <person name="Zhirakovskaya E."/>
        </authorList>
    </citation>
    <scope>NUCLEOTIDE SEQUENCE</scope>
</reference>
<keyword evidence="12 13" id="KW-0472">Membrane</keyword>
<evidence type="ECO:0000256" key="6">
    <source>
        <dbReference type="ARBA" id="ARBA00022519"/>
    </source>
</evidence>
<proteinExistence type="inferred from homology"/>
<dbReference type="GO" id="GO:1902600">
    <property type="term" value="P:proton transmembrane transport"/>
    <property type="evidence" value="ECO:0007669"/>
    <property type="project" value="UniProtKB-KW"/>
</dbReference>